<gene>
    <name evidence="1" type="ORF">LAZ67_1002953</name>
</gene>
<name>A0ABY6JZ92_9ARAC</name>
<protein>
    <submittedName>
        <fullName evidence="1">Uncharacterized protein</fullName>
    </submittedName>
</protein>
<sequence length="318" mass="36146">MHTAPQALNAAGKILCGKPLRALQNEFKLLQVSPKNSSPKLDSREITVLPSEFCRAGYEQVMRMAGGPLVWGFLKPVLRGKILFAPNNIKTQSIMAKINSTFDGLSDFLNVLQAWSEGAHGIQYLEQRQYMLEKIKELAGDDAIRPLVEQFIGKETGDLLHSFNVPDMGHQLGNMSGLLNLVQMVGNMSRCFDLSRFQGHNTEQELVREATRLNQHREFVAAVVFLNLDDDGTDSLPAHVRYKIRMDIDNVPSTLRTKSKFWRPGPRDNFLEDLRYFRGFVQLQELVDTAIQGLQTEDSPRPSTYLQQFPYPCYRKDE</sequence>
<dbReference type="EMBL" id="CP092863">
    <property type="protein sequence ID" value="UYV60973.1"/>
    <property type="molecule type" value="Genomic_DNA"/>
</dbReference>
<organism evidence="1 2">
    <name type="scientific">Cordylochernes scorpioides</name>
    <dbReference type="NCBI Taxonomy" id="51811"/>
    <lineage>
        <taxon>Eukaryota</taxon>
        <taxon>Metazoa</taxon>
        <taxon>Ecdysozoa</taxon>
        <taxon>Arthropoda</taxon>
        <taxon>Chelicerata</taxon>
        <taxon>Arachnida</taxon>
        <taxon>Pseudoscorpiones</taxon>
        <taxon>Cheliferoidea</taxon>
        <taxon>Chernetidae</taxon>
        <taxon>Cordylochernes</taxon>
    </lineage>
</organism>
<evidence type="ECO:0000313" key="1">
    <source>
        <dbReference type="EMBL" id="UYV60973.1"/>
    </source>
</evidence>
<dbReference type="Proteomes" id="UP001235939">
    <property type="component" value="Chromosome 01"/>
</dbReference>
<keyword evidence="2" id="KW-1185">Reference proteome</keyword>
<evidence type="ECO:0000313" key="2">
    <source>
        <dbReference type="Proteomes" id="UP001235939"/>
    </source>
</evidence>
<proteinExistence type="predicted"/>
<accession>A0ABY6JZ92</accession>
<reference evidence="1 2" key="1">
    <citation type="submission" date="2022-01" db="EMBL/GenBank/DDBJ databases">
        <title>A chromosomal length assembly of Cordylochernes scorpioides.</title>
        <authorList>
            <person name="Zeh D."/>
            <person name="Zeh J."/>
        </authorList>
    </citation>
    <scope>NUCLEOTIDE SEQUENCE [LARGE SCALE GENOMIC DNA]</scope>
    <source>
        <strain evidence="1">IN4F17</strain>
        <tissue evidence="1">Whole Body</tissue>
    </source>
</reference>